<dbReference type="PIRSF" id="PIRSF006221">
    <property type="entry name" value="Ketosamine-3-kinase"/>
    <property type="match status" value="1"/>
</dbReference>
<dbReference type="RefSeq" id="WP_413274058.1">
    <property type="nucleotide sequence ID" value="NZ_JBHFNQ010000217.1"/>
</dbReference>
<keyword evidence="1" id="KW-0808">Transferase</keyword>
<dbReference type="SUPFAM" id="SSF56112">
    <property type="entry name" value="Protein kinase-like (PK-like)"/>
    <property type="match status" value="1"/>
</dbReference>
<keyword evidence="3" id="KW-1185">Reference proteome</keyword>
<evidence type="ECO:0000256" key="1">
    <source>
        <dbReference type="PIRNR" id="PIRNR006221"/>
    </source>
</evidence>
<dbReference type="InterPro" id="IPR011009">
    <property type="entry name" value="Kinase-like_dom_sf"/>
</dbReference>
<dbReference type="GO" id="GO:0016301">
    <property type="term" value="F:kinase activity"/>
    <property type="evidence" value="ECO:0007669"/>
    <property type="project" value="UniProtKB-KW"/>
</dbReference>
<proteinExistence type="inferred from homology"/>
<comment type="caution">
    <text evidence="2">The sequence shown here is derived from an EMBL/GenBank/DDBJ whole genome shotgun (WGS) entry which is preliminary data.</text>
</comment>
<reference evidence="2 3" key="1">
    <citation type="submission" date="2024-09" db="EMBL/GenBank/DDBJ databases">
        <title>Floridaenema gen nov. (Aerosakkonemataceae, Aerosakkonematales ord. nov., Cyanobacteria) from benthic tropical and subtropical fresh waters, with the description of four new species.</title>
        <authorList>
            <person name="Moretto J.A."/>
            <person name="Berthold D.E."/>
            <person name="Lefler F.W."/>
            <person name="Huang I.-S."/>
            <person name="Laughinghouse H. IV."/>
        </authorList>
    </citation>
    <scope>NUCLEOTIDE SEQUENCE [LARGE SCALE GENOMIC DNA]</scope>
    <source>
        <strain evidence="2 3">BLCC-F46</strain>
    </source>
</reference>
<protein>
    <submittedName>
        <fullName evidence="2">Fructosamine kinase family protein</fullName>
    </submittedName>
</protein>
<organism evidence="2 3">
    <name type="scientific">Floridaenema aerugineum BLCC-F46</name>
    <dbReference type="NCBI Taxonomy" id="3153654"/>
    <lineage>
        <taxon>Bacteria</taxon>
        <taxon>Bacillati</taxon>
        <taxon>Cyanobacteriota</taxon>
        <taxon>Cyanophyceae</taxon>
        <taxon>Oscillatoriophycideae</taxon>
        <taxon>Aerosakkonematales</taxon>
        <taxon>Aerosakkonemataceae</taxon>
        <taxon>Floridanema</taxon>
        <taxon>Floridanema aerugineum</taxon>
    </lineage>
</organism>
<gene>
    <name evidence="2" type="ORF">ACE1CC_29800</name>
</gene>
<dbReference type="Pfam" id="PF03881">
    <property type="entry name" value="Fructosamin_kin"/>
    <property type="match status" value="1"/>
</dbReference>
<name>A0ABV4XE28_9CYAN</name>
<evidence type="ECO:0000313" key="2">
    <source>
        <dbReference type="EMBL" id="MFB2881064.1"/>
    </source>
</evidence>
<comment type="similarity">
    <text evidence="1">Belongs to the fructosamine kinase family.</text>
</comment>
<dbReference type="PANTHER" id="PTHR12149:SF8">
    <property type="entry name" value="PROTEIN-RIBULOSAMINE 3-KINASE"/>
    <property type="match status" value="1"/>
</dbReference>
<dbReference type="Gene3D" id="3.90.1200.10">
    <property type="match status" value="1"/>
</dbReference>
<dbReference type="Gene3D" id="3.30.200.20">
    <property type="entry name" value="Phosphorylase Kinase, domain 1"/>
    <property type="match status" value="1"/>
</dbReference>
<dbReference type="InterPro" id="IPR016477">
    <property type="entry name" value="Fructo-/Ketosamine-3-kinase"/>
</dbReference>
<dbReference type="PANTHER" id="PTHR12149">
    <property type="entry name" value="FRUCTOSAMINE 3 KINASE-RELATED PROTEIN"/>
    <property type="match status" value="1"/>
</dbReference>
<evidence type="ECO:0000313" key="3">
    <source>
        <dbReference type="Proteomes" id="UP001576774"/>
    </source>
</evidence>
<dbReference type="Proteomes" id="UP001576774">
    <property type="component" value="Unassembled WGS sequence"/>
</dbReference>
<accession>A0ABV4XE28</accession>
<sequence length="296" mass="33287">MWTAISEHISEVTGEKFVIENRRSVGGGCINQGYAIGNSDRTYFVKLNQADQVDMFAAEALGLKEMWSTKTIRVPQPICYGTTNNSAYIVQEYLELGRSGGNNAWQEMGRKLAAMHLRSPTSLRSRGSGFGWERNNTIGSTPQINTWTSDWVEFFAQHRIGYQLKLAKRRGGQFSQGESLIKAIPKLLANHHPQPSLVHGDLWSGNASVTAAGEPVIFDPATYYGDREVDIAMTELFGRFPASFYHGYNEVWPLDSGYELRQTLYNLYHIINHFNLFGGSYESQANRMISQLLSKV</sequence>
<dbReference type="EMBL" id="JBHFNQ010000217">
    <property type="protein sequence ID" value="MFB2881064.1"/>
    <property type="molecule type" value="Genomic_DNA"/>
</dbReference>
<keyword evidence="1 2" id="KW-0418">Kinase</keyword>